<dbReference type="NCBIfam" id="TIGR00046">
    <property type="entry name" value="RsmE family RNA methyltransferase"/>
    <property type="match status" value="1"/>
</dbReference>
<feature type="domain" description="Ribosomal RNA small subunit methyltransferase E methyltransferase" evidence="11">
    <location>
        <begin position="70"/>
        <end position="244"/>
    </location>
</feature>
<comment type="function">
    <text evidence="9">Specifically methylates the N3 position of the uracil ring of uridine 1498 (m3U1498) in 16S rRNA. Acts on the fully assembled 30S ribosomal subunit.</text>
</comment>
<proteinExistence type="inferred from homology"/>
<dbReference type="AlphaFoldDB" id="E6PJK7"/>
<reference evidence="13" key="1">
    <citation type="submission" date="2009-10" db="EMBL/GenBank/DDBJ databases">
        <title>Diversity of trophic interactions inside an arsenic-rich microbial ecosystem.</title>
        <authorList>
            <person name="Bertin P.N."/>
            <person name="Heinrich-Salmeron A."/>
            <person name="Pelletier E."/>
            <person name="Goulhen-Chollet F."/>
            <person name="Arsene-Ploetze F."/>
            <person name="Gallien S."/>
            <person name="Calteau A."/>
            <person name="Vallenet D."/>
            <person name="Casiot C."/>
            <person name="Chane-Woon-Ming B."/>
            <person name="Giloteaux L."/>
            <person name="Barakat M."/>
            <person name="Bonnefoy V."/>
            <person name="Bruneel O."/>
            <person name="Chandler M."/>
            <person name="Cleiss J."/>
            <person name="Duran R."/>
            <person name="Elbaz-Poulichet F."/>
            <person name="Fonknechten N."/>
            <person name="Lauga B."/>
            <person name="Mornico D."/>
            <person name="Ortet P."/>
            <person name="Schaeffer C."/>
            <person name="Siguier P."/>
            <person name="Alexander Thil Smith A."/>
            <person name="Van Dorsselaer A."/>
            <person name="Weissenbach J."/>
            <person name="Medigue C."/>
            <person name="Le Paslier D."/>
        </authorList>
    </citation>
    <scope>NUCLEOTIDE SEQUENCE</scope>
</reference>
<sequence length="251" mass="26461">MARLHLPGPLSAGLLDLPRDIVRHVQALRLRVGDDLTLFDGRGGEWQGRLVSPPPAARVELLRHVAVERELPWAVTLAVGMPANERMDWLVEKATELGAAQVQPLMTVRSVLRLDGERAARRAAHWQAVAQAACEQCGRNRLPQIAIPTRLDTWLASLPPATLSGSGAAGRCMLAAPGEGQALPFAAWAAGLASSQNLLALSGPEGGLSADEIALAQRAGFVAVSFGPRVLRAETAPLALLAALAAQVPPH</sequence>
<organism evidence="13">
    <name type="scientific">mine drainage metagenome</name>
    <dbReference type="NCBI Taxonomy" id="410659"/>
    <lineage>
        <taxon>unclassified sequences</taxon>
        <taxon>metagenomes</taxon>
        <taxon>ecological metagenomes</taxon>
    </lineage>
</organism>
<evidence type="ECO:0000256" key="1">
    <source>
        <dbReference type="ARBA" id="ARBA00004496"/>
    </source>
</evidence>
<dbReference type="Pfam" id="PF20260">
    <property type="entry name" value="PUA_4"/>
    <property type="match status" value="1"/>
</dbReference>
<dbReference type="Pfam" id="PF04452">
    <property type="entry name" value="Methyltrans_RNA"/>
    <property type="match status" value="1"/>
</dbReference>
<accession>E6PJK7</accession>
<dbReference type="PIRSF" id="PIRSF015601">
    <property type="entry name" value="MTase_slr0722"/>
    <property type="match status" value="1"/>
</dbReference>
<dbReference type="PANTHER" id="PTHR30027:SF3">
    <property type="entry name" value="16S RRNA (URACIL(1498)-N(3))-METHYLTRANSFERASE"/>
    <property type="match status" value="1"/>
</dbReference>
<evidence type="ECO:0000313" key="13">
    <source>
        <dbReference type="EMBL" id="CBH95105.1"/>
    </source>
</evidence>
<gene>
    <name evidence="13" type="ORF">CARN2_0492</name>
</gene>
<evidence type="ECO:0000256" key="9">
    <source>
        <dbReference type="ARBA" id="ARBA00025699"/>
    </source>
</evidence>
<dbReference type="GO" id="GO:0070475">
    <property type="term" value="P:rRNA base methylation"/>
    <property type="evidence" value="ECO:0007669"/>
    <property type="project" value="TreeGrafter"/>
</dbReference>
<dbReference type="InterPro" id="IPR029028">
    <property type="entry name" value="Alpha/beta_knot_MTases"/>
</dbReference>
<name>E6PJK7_9ZZZZ</name>
<dbReference type="CDD" id="cd18084">
    <property type="entry name" value="RsmE-like"/>
    <property type="match status" value="1"/>
</dbReference>
<dbReference type="GO" id="GO:0005737">
    <property type="term" value="C:cytoplasm"/>
    <property type="evidence" value="ECO:0007669"/>
    <property type="project" value="UniProtKB-SubCell"/>
</dbReference>
<keyword evidence="4" id="KW-0963">Cytoplasm</keyword>
<feature type="domain" description="Ribosomal RNA small subunit methyltransferase E PUA-like" evidence="12">
    <location>
        <begin position="17"/>
        <end position="53"/>
    </location>
</feature>
<keyword evidence="8" id="KW-0949">S-adenosyl-L-methionine</keyword>
<evidence type="ECO:0000259" key="11">
    <source>
        <dbReference type="Pfam" id="PF04452"/>
    </source>
</evidence>
<dbReference type="NCBIfam" id="NF008692">
    <property type="entry name" value="PRK11713.1-5"/>
    <property type="match status" value="1"/>
</dbReference>
<comment type="catalytic activity">
    <reaction evidence="10">
        <text>uridine(1498) in 16S rRNA + S-adenosyl-L-methionine = N(3)-methyluridine(1498) in 16S rRNA + S-adenosyl-L-homocysteine + H(+)</text>
        <dbReference type="Rhea" id="RHEA:42920"/>
        <dbReference type="Rhea" id="RHEA-COMP:10283"/>
        <dbReference type="Rhea" id="RHEA-COMP:10284"/>
        <dbReference type="ChEBI" id="CHEBI:15378"/>
        <dbReference type="ChEBI" id="CHEBI:57856"/>
        <dbReference type="ChEBI" id="CHEBI:59789"/>
        <dbReference type="ChEBI" id="CHEBI:65315"/>
        <dbReference type="ChEBI" id="CHEBI:74502"/>
        <dbReference type="EC" id="2.1.1.193"/>
    </reaction>
</comment>
<comment type="similarity">
    <text evidence="2">Belongs to the RNA methyltransferase RsmE family.</text>
</comment>
<comment type="caution">
    <text evidence="13">The sequence shown here is derived from an EMBL/GenBank/DDBJ whole genome shotgun (WGS) entry which is preliminary data.</text>
</comment>
<dbReference type="SUPFAM" id="SSF75217">
    <property type="entry name" value="alpha/beta knot"/>
    <property type="match status" value="1"/>
</dbReference>
<evidence type="ECO:0000256" key="3">
    <source>
        <dbReference type="ARBA" id="ARBA00012328"/>
    </source>
</evidence>
<dbReference type="InterPro" id="IPR015947">
    <property type="entry name" value="PUA-like_sf"/>
</dbReference>
<evidence type="ECO:0000256" key="8">
    <source>
        <dbReference type="ARBA" id="ARBA00022691"/>
    </source>
</evidence>
<keyword evidence="5" id="KW-0698">rRNA processing</keyword>
<dbReference type="EMBL" id="CABM01000001">
    <property type="protein sequence ID" value="CBH95105.1"/>
    <property type="molecule type" value="Genomic_DNA"/>
</dbReference>
<comment type="subcellular location">
    <subcellularLocation>
        <location evidence="1">Cytoplasm</location>
    </subcellularLocation>
</comment>
<dbReference type="Gene3D" id="3.40.1280.10">
    <property type="match status" value="1"/>
</dbReference>
<dbReference type="InterPro" id="IPR006700">
    <property type="entry name" value="RsmE"/>
</dbReference>
<dbReference type="InterPro" id="IPR029026">
    <property type="entry name" value="tRNA_m1G_MTases_N"/>
</dbReference>
<dbReference type="SUPFAM" id="SSF88697">
    <property type="entry name" value="PUA domain-like"/>
    <property type="match status" value="1"/>
</dbReference>
<evidence type="ECO:0000256" key="4">
    <source>
        <dbReference type="ARBA" id="ARBA00022490"/>
    </source>
</evidence>
<keyword evidence="7" id="KW-0808">Transferase</keyword>
<dbReference type="GO" id="GO:0070042">
    <property type="term" value="F:rRNA (uridine-N3-)-methyltransferase activity"/>
    <property type="evidence" value="ECO:0007669"/>
    <property type="project" value="TreeGrafter"/>
</dbReference>
<evidence type="ECO:0000256" key="5">
    <source>
        <dbReference type="ARBA" id="ARBA00022552"/>
    </source>
</evidence>
<evidence type="ECO:0000256" key="6">
    <source>
        <dbReference type="ARBA" id="ARBA00022603"/>
    </source>
</evidence>
<keyword evidence="6" id="KW-0489">Methyltransferase</keyword>
<evidence type="ECO:0000256" key="7">
    <source>
        <dbReference type="ARBA" id="ARBA00022679"/>
    </source>
</evidence>
<dbReference type="PANTHER" id="PTHR30027">
    <property type="entry name" value="RIBOSOMAL RNA SMALL SUBUNIT METHYLTRANSFERASE E"/>
    <property type="match status" value="1"/>
</dbReference>
<evidence type="ECO:0000256" key="10">
    <source>
        <dbReference type="ARBA" id="ARBA00047944"/>
    </source>
</evidence>
<dbReference type="InterPro" id="IPR046887">
    <property type="entry name" value="RsmE_PUA-like"/>
</dbReference>
<evidence type="ECO:0000256" key="2">
    <source>
        <dbReference type="ARBA" id="ARBA00005528"/>
    </source>
</evidence>
<protein>
    <recommendedName>
        <fullName evidence="3">16S rRNA (uracil(1498)-N(3))-methyltransferase</fullName>
        <ecNumber evidence="3">2.1.1.193</ecNumber>
    </recommendedName>
</protein>
<evidence type="ECO:0000259" key="12">
    <source>
        <dbReference type="Pfam" id="PF20260"/>
    </source>
</evidence>
<dbReference type="EC" id="2.1.1.193" evidence="3"/>
<dbReference type="InterPro" id="IPR046886">
    <property type="entry name" value="RsmE_MTase_dom"/>
</dbReference>